<dbReference type="SMART" id="SM00646">
    <property type="entry name" value="Ami_3"/>
    <property type="match status" value="1"/>
</dbReference>
<keyword evidence="6" id="KW-1185">Reference proteome</keyword>
<dbReference type="EC" id="3.5.1.28" evidence="2"/>
<proteinExistence type="predicted"/>
<dbReference type="InterPro" id="IPR050695">
    <property type="entry name" value="N-acetylmuramoyl_amidase_3"/>
</dbReference>
<dbReference type="eggNOG" id="COG0860">
    <property type="taxonomic scope" value="Bacteria"/>
</dbReference>
<dbReference type="PANTHER" id="PTHR30404:SF0">
    <property type="entry name" value="N-ACETYLMURAMOYL-L-ALANINE AMIDASE AMIC"/>
    <property type="match status" value="1"/>
</dbReference>
<comment type="catalytic activity">
    <reaction evidence="1">
        <text>Hydrolyzes the link between N-acetylmuramoyl residues and L-amino acid residues in certain cell-wall glycopeptides.</text>
        <dbReference type="EC" id="3.5.1.28"/>
    </reaction>
</comment>
<dbReference type="SUPFAM" id="SSF53187">
    <property type="entry name" value="Zn-dependent exopeptidases"/>
    <property type="match status" value="1"/>
</dbReference>
<keyword evidence="3 5" id="KW-0378">Hydrolase</keyword>
<dbReference type="EMBL" id="CP002999">
    <property type="protein sequence ID" value="AEM71568.1"/>
    <property type="molecule type" value="Genomic_DNA"/>
</dbReference>
<name>G2PPZ0_ALLRU</name>
<evidence type="ECO:0000256" key="1">
    <source>
        <dbReference type="ARBA" id="ARBA00001561"/>
    </source>
</evidence>
<feature type="domain" description="MurNAc-LAA" evidence="4">
    <location>
        <begin position="112"/>
        <end position="223"/>
    </location>
</feature>
<evidence type="ECO:0000259" key="4">
    <source>
        <dbReference type="SMART" id="SM00646"/>
    </source>
</evidence>
<gene>
    <name evidence="5" type="ordered locus">Murru_2532</name>
</gene>
<dbReference type="Proteomes" id="UP000008908">
    <property type="component" value="Chromosome"/>
</dbReference>
<sequence length="230" mass="25834">MLITLKPWIYKTLKNVKNVKLRLRSVKVFVLLMCNFNSLFGQEIPRKEIIVIDLGHGGVDSGAIGVYGVREMDVTLGVARGILRWNHTLLDGKYDIYLTRYTDTLISLDDRSRLAKALCADVFVSLHCNHAENPETKGMEVFVHGTPHNHSKGSLALGRSILNEVAWNLGIKQRSIESAHFQVLREVHTCASVLAEIAFLSHQDEVGYLSKGRNIRAILLGIDNYKNLEL</sequence>
<evidence type="ECO:0000313" key="5">
    <source>
        <dbReference type="EMBL" id="AEM71568.1"/>
    </source>
</evidence>
<dbReference type="Gene3D" id="3.40.630.40">
    <property type="entry name" value="Zn-dependent exopeptidases"/>
    <property type="match status" value="1"/>
</dbReference>
<evidence type="ECO:0000256" key="2">
    <source>
        <dbReference type="ARBA" id="ARBA00011901"/>
    </source>
</evidence>
<dbReference type="AlphaFoldDB" id="G2PPZ0"/>
<dbReference type="CDD" id="cd02696">
    <property type="entry name" value="MurNAc-LAA"/>
    <property type="match status" value="1"/>
</dbReference>
<dbReference type="Pfam" id="PF01520">
    <property type="entry name" value="Amidase_3"/>
    <property type="match status" value="1"/>
</dbReference>
<organism evidence="5 6">
    <name type="scientific">Allomuricauda ruestringensis (strain DSM 13258 / CIP 107369 / LMG 19739 / B1)</name>
    <name type="common">Muricauda ruestringensis</name>
    <dbReference type="NCBI Taxonomy" id="886377"/>
    <lineage>
        <taxon>Bacteria</taxon>
        <taxon>Pseudomonadati</taxon>
        <taxon>Bacteroidota</taxon>
        <taxon>Flavobacteriia</taxon>
        <taxon>Flavobacteriales</taxon>
        <taxon>Flavobacteriaceae</taxon>
        <taxon>Flagellimonas</taxon>
    </lineage>
</organism>
<dbReference type="GO" id="GO:0008745">
    <property type="term" value="F:N-acetylmuramoyl-L-alanine amidase activity"/>
    <property type="evidence" value="ECO:0007669"/>
    <property type="project" value="UniProtKB-EC"/>
</dbReference>
<evidence type="ECO:0000313" key="6">
    <source>
        <dbReference type="Proteomes" id="UP000008908"/>
    </source>
</evidence>
<protein>
    <recommendedName>
        <fullName evidence="2">N-acetylmuramoyl-L-alanine amidase</fullName>
        <ecNumber evidence="2">3.5.1.28</ecNumber>
    </recommendedName>
</protein>
<dbReference type="KEGG" id="mrs:Murru_2532"/>
<dbReference type="GO" id="GO:0030288">
    <property type="term" value="C:outer membrane-bounded periplasmic space"/>
    <property type="evidence" value="ECO:0007669"/>
    <property type="project" value="TreeGrafter"/>
</dbReference>
<evidence type="ECO:0000256" key="3">
    <source>
        <dbReference type="ARBA" id="ARBA00022801"/>
    </source>
</evidence>
<dbReference type="OrthoDB" id="9806267at2"/>
<accession>G2PPZ0</accession>
<reference evidence="6" key="1">
    <citation type="submission" date="2011-08" db="EMBL/GenBank/DDBJ databases">
        <title>The complete genome of Muricauda ruestringensis DSM 13258.</title>
        <authorList>
            <person name="Lucas S."/>
            <person name="Han J."/>
            <person name="Lapidus A."/>
            <person name="Bruce D."/>
            <person name="Goodwin L."/>
            <person name="Pitluck S."/>
            <person name="Peters L."/>
            <person name="Kyrpides N."/>
            <person name="Mavromatis K."/>
            <person name="Ivanova N."/>
            <person name="Ovchinnikova G."/>
            <person name="Teshima H."/>
            <person name="Detter J.C."/>
            <person name="Tapia R."/>
            <person name="Han C."/>
            <person name="Land M."/>
            <person name="Hauser L."/>
            <person name="Markowitz V."/>
            <person name="Cheng J.-F."/>
            <person name="Hugenholtz P."/>
            <person name="Woyke T."/>
            <person name="Wu D."/>
            <person name="Spring S."/>
            <person name="Schroeder M."/>
            <person name="Brambilla E."/>
            <person name="Klenk H.-P."/>
            <person name="Eisen J.A."/>
        </authorList>
    </citation>
    <scope>NUCLEOTIDE SEQUENCE [LARGE SCALE GENOMIC DNA]</scope>
    <source>
        <strain evidence="6">DSM 13258 / LMG 19739 / B1</strain>
    </source>
</reference>
<dbReference type="STRING" id="886377.Murru_2532"/>
<dbReference type="InterPro" id="IPR002508">
    <property type="entry name" value="MurNAc-LAA_cat"/>
</dbReference>
<dbReference type="HOGENOM" id="CLU_014322_9_4_10"/>
<reference evidence="5 6" key="2">
    <citation type="journal article" date="2012" name="Stand. Genomic Sci.">
        <title>Complete genome sequence of the facultatively anaerobic, appendaged bacterium Muricauda ruestringensis type strain (B1(T)).</title>
        <authorList>
            <person name="Huntemann M."/>
            <person name="Teshima H."/>
            <person name="Lapidus A."/>
            <person name="Nolan M."/>
            <person name="Lucas S."/>
            <person name="Hammon N."/>
            <person name="Deshpande S."/>
            <person name="Cheng J.F."/>
            <person name="Tapia R."/>
            <person name="Goodwin L.A."/>
            <person name="Pitluck S."/>
            <person name="Liolios K."/>
            <person name="Pagani I."/>
            <person name="Ivanova N."/>
            <person name="Mavromatis K."/>
            <person name="Mikhailova N."/>
            <person name="Pati A."/>
            <person name="Chen A."/>
            <person name="Palaniappan K."/>
            <person name="Land M."/>
            <person name="Hauser L."/>
            <person name="Pan C."/>
            <person name="Brambilla E.M."/>
            <person name="Rohde M."/>
            <person name="Spring S."/>
            <person name="Goker M."/>
            <person name="Detter J.C."/>
            <person name="Bristow J."/>
            <person name="Eisen J.A."/>
            <person name="Markowitz V."/>
            <person name="Hugenholtz P."/>
            <person name="Kyrpides N.C."/>
            <person name="Klenk H.P."/>
            <person name="Woyke T."/>
        </authorList>
    </citation>
    <scope>NUCLEOTIDE SEQUENCE [LARGE SCALE GENOMIC DNA]</scope>
    <source>
        <strain evidence="6">DSM 13258 / LMG 19739 / B1</strain>
    </source>
</reference>
<dbReference type="GO" id="GO:0009253">
    <property type="term" value="P:peptidoglycan catabolic process"/>
    <property type="evidence" value="ECO:0007669"/>
    <property type="project" value="InterPro"/>
</dbReference>
<dbReference type="PANTHER" id="PTHR30404">
    <property type="entry name" value="N-ACETYLMURAMOYL-L-ALANINE AMIDASE"/>
    <property type="match status" value="1"/>
</dbReference>